<dbReference type="GO" id="GO:0009236">
    <property type="term" value="P:cobalamin biosynthetic process"/>
    <property type="evidence" value="ECO:0007669"/>
    <property type="project" value="UniProtKB-UniPathway"/>
</dbReference>
<dbReference type="Pfam" id="PF00590">
    <property type="entry name" value="TP_methylase"/>
    <property type="match status" value="1"/>
</dbReference>
<dbReference type="SUPFAM" id="SSF53790">
    <property type="entry name" value="Tetrapyrrole methylase"/>
    <property type="match status" value="1"/>
</dbReference>
<keyword evidence="3 7" id="KW-0489">Methyltransferase</keyword>
<dbReference type="KEGG" id="bvr:BVIR_1808"/>
<keyword evidence="2" id="KW-0169">Cobalamin biosynthesis</keyword>
<dbReference type="GO" id="GO:0008168">
    <property type="term" value="F:methyltransferase activity"/>
    <property type="evidence" value="ECO:0007669"/>
    <property type="project" value="UniProtKB-KW"/>
</dbReference>
<dbReference type="EMBL" id="AP014854">
    <property type="protein sequence ID" value="BAS00530.1"/>
    <property type="molecule type" value="Genomic_DNA"/>
</dbReference>
<dbReference type="InterPro" id="IPR035996">
    <property type="entry name" value="4pyrrol_Methylase_sf"/>
</dbReference>
<evidence type="ECO:0000259" key="6">
    <source>
        <dbReference type="Pfam" id="PF00590"/>
    </source>
</evidence>
<dbReference type="RefSeq" id="WP_055037341.1">
    <property type="nucleotide sequence ID" value="NZ_AP014854.2"/>
</dbReference>
<dbReference type="Gene3D" id="3.30.950.10">
    <property type="entry name" value="Methyltransferase, Cobalt-precorrin-4 Transmethylase, Domain 2"/>
    <property type="match status" value="1"/>
</dbReference>
<feature type="domain" description="Tetrapyrrole methylase" evidence="6">
    <location>
        <begin position="4"/>
        <end position="213"/>
    </location>
</feature>
<dbReference type="Gene3D" id="3.40.1010.10">
    <property type="entry name" value="Cobalt-precorrin-4 Transmethylase, Domain 1"/>
    <property type="match status" value="1"/>
</dbReference>
<dbReference type="InterPro" id="IPR014777">
    <property type="entry name" value="4pyrrole_Mease_sub1"/>
</dbReference>
<evidence type="ECO:0000256" key="3">
    <source>
        <dbReference type="ARBA" id="ARBA00022603"/>
    </source>
</evidence>
<evidence type="ECO:0000256" key="5">
    <source>
        <dbReference type="ARBA" id="ARBA00022691"/>
    </source>
</evidence>
<dbReference type="InterPro" id="IPR006363">
    <property type="entry name" value="Cbl_synth_CobJ/CibH_dom"/>
</dbReference>
<dbReference type="OrthoDB" id="9772960at2"/>
<keyword evidence="5" id="KW-0949">S-adenosyl-L-methionine</keyword>
<dbReference type="InterPro" id="IPR051810">
    <property type="entry name" value="Precorrin_MeTrfase"/>
</dbReference>
<keyword evidence="4 7" id="KW-0808">Transferase</keyword>
<evidence type="ECO:0000256" key="1">
    <source>
        <dbReference type="ARBA" id="ARBA00004953"/>
    </source>
</evidence>
<sequence>MTGRIVVVGLGPGAARLVTPEATAVLADATDLVGYGPYLARVSGRPGQVCHGSDNREELDRARHALALAAAGRRVAVVSSGDPGVFAMAAALFEAIEGGEPAWREIDVEVVPGITAMLAAAARVGAPLGHDFCAINLSDNLKPWELVTRRLLLAAEADFAIALYNPLSRARPWQLHQAFELLRGVRPAATPVVFAHAVSEPDERIDIVPLSDAEAERADMRTVVLVGSSQTRLVARPGGRPFVYTPRRVGGR</sequence>
<protein>
    <submittedName>
        <fullName evidence="7">Cobalt-precorrin-3b C17-methyltransferase</fullName>
    </submittedName>
</protein>
<evidence type="ECO:0000256" key="4">
    <source>
        <dbReference type="ARBA" id="ARBA00022679"/>
    </source>
</evidence>
<dbReference type="InterPro" id="IPR000878">
    <property type="entry name" value="4pyrrol_Mease"/>
</dbReference>
<proteinExistence type="predicted"/>
<name>A0A182D506_BLAVI</name>
<evidence type="ECO:0000313" key="7">
    <source>
        <dbReference type="EMBL" id="BAS00530.1"/>
    </source>
</evidence>
<dbReference type="AlphaFoldDB" id="A0A182D506"/>
<gene>
    <name evidence="7" type="ORF">BV133_2936</name>
</gene>
<dbReference type="UniPathway" id="UPA00148"/>
<dbReference type="PATRIC" id="fig|1079.6.peg.1872"/>
<reference evidence="7" key="1">
    <citation type="journal article" date="2015" name="Genome Announc.">
        <title>Complete Genome Sequence of the Bacteriochlorophyll b-Producing Photosynthetic Bacterium Blastochloris viridis.</title>
        <authorList>
            <person name="Tsukatani Y."/>
            <person name="Hirose Y."/>
            <person name="Harada J."/>
            <person name="Misawa N."/>
            <person name="Mori K."/>
            <person name="Inoue K."/>
            <person name="Tamiaki H."/>
        </authorList>
    </citation>
    <scope>NUCLEOTIDE SEQUENCE [LARGE SCALE GENOMIC DNA]</scope>
    <source>
        <strain evidence="7">DSM 133</strain>
    </source>
</reference>
<comment type="pathway">
    <text evidence="1">Cofactor biosynthesis; adenosylcobalamin biosynthesis.</text>
</comment>
<organism evidence="7">
    <name type="scientific">Blastochloris viridis</name>
    <name type="common">Rhodopseudomonas viridis</name>
    <dbReference type="NCBI Taxonomy" id="1079"/>
    <lineage>
        <taxon>Bacteria</taxon>
        <taxon>Pseudomonadati</taxon>
        <taxon>Pseudomonadota</taxon>
        <taxon>Alphaproteobacteria</taxon>
        <taxon>Hyphomicrobiales</taxon>
        <taxon>Blastochloridaceae</taxon>
        <taxon>Blastochloris</taxon>
    </lineage>
</organism>
<dbReference type="PANTHER" id="PTHR47036:SF1">
    <property type="entry name" value="COBALT-FACTOR III C(17)-METHYLTRANSFERASE-RELATED"/>
    <property type="match status" value="1"/>
</dbReference>
<dbReference type="CDD" id="cd11646">
    <property type="entry name" value="Precorrin_3B_C17_MT"/>
    <property type="match status" value="1"/>
</dbReference>
<dbReference type="GO" id="GO:0032259">
    <property type="term" value="P:methylation"/>
    <property type="evidence" value="ECO:0007669"/>
    <property type="project" value="UniProtKB-KW"/>
</dbReference>
<accession>A0A182D506</accession>
<dbReference type="InterPro" id="IPR014776">
    <property type="entry name" value="4pyrrole_Mease_sub2"/>
</dbReference>
<dbReference type="PANTHER" id="PTHR47036">
    <property type="entry name" value="COBALT-FACTOR III C(17)-METHYLTRANSFERASE-RELATED"/>
    <property type="match status" value="1"/>
</dbReference>
<evidence type="ECO:0000256" key="2">
    <source>
        <dbReference type="ARBA" id="ARBA00022573"/>
    </source>
</evidence>
<dbReference type="NCBIfam" id="TIGR01466">
    <property type="entry name" value="cobJ_cbiH"/>
    <property type="match status" value="1"/>
</dbReference>